<organism evidence="1 2">
    <name type="scientific">Candidatus Roizmanbacteria bacterium RIFCSPHIGHO2_02_FULL_40_9</name>
    <dbReference type="NCBI Taxonomy" id="1802042"/>
    <lineage>
        <taxon>Bacteria</taxon>
        <taxon>Candidatus Roizmaniibacteriota</taxon>
    </lineage>
</organism>
<dbReference type="GO" id="GO:0016491">
    <property type="term" value="F:oxidoreductase activity"/>
    <property type="evidence" value="ECO:0007669"/>
    <property type="project" value="InterPro"/>
</dbReference>
<comment type="caution">
    <text evidence="1">The sequence shown here is derived from an EMBL/GenBank/DDBJ whole genome shotgun (WGS) entry which is preliminary data.</text>
</comment>
<accession>A0A1F7HD18</accession>
<gene>
    <name evidence="1" type="ORF">A3D06_02150</name>
</gene>
<dbReference type="EMBL" id="MFZS01000035">
    <property type="protein sequence ID" value="OGK28632.1"/>
    <property type="molecule type" value="Genomic_DNA"/>
</dbReference>
<proteinExistence type="predicted"/>
<protein>
    <submittedName>
        <fullName evidence="1">Uncharacterized protein</fullName>
    </submittedName>
</protein>
<sequence length="339" mass="39373">MQKNGAWRIKEKDYHTFKTDYERIIFLLQYGMLAPSMHNTQPWSITLKGNRITFSDMKGRRLPVGDYDMRGYFFSIGCFIENMTIAGNTFKWDIQKPSIADKHVSISCRKVSRSKSRKTPNLSLEGIFLRKTNRSRYLNRKVASKALSFINRAQEEDVSTHMISGEKKDHLAEIIADGSHRALSKKAFRKELSEWMISGRSSRTTGMPMSSFNFHPFLAYFVPRILPFFSKAGIKAGRADFEMVKNYTPSILILSSKRDTSRDWLNTGKLFQRISVYAAKNKLYCHPLYGAIYDKKLRKKVSDEYCNGRFPQFISRIGYPFEDRPHTPRDNVQEHLVNN</sequence>
<evidence type="ECO:0000313" key="1">
    <source>
        <dbReference type="EMBL" id="OGK28632.1"/>
    </source>
</evidence>
<reference evidence="1 2" key="1">
    <citation type="journal article" date="2016" name="Nat. Commun.">
        <title>Thousands of microbial genomes shed light on interconnected biogeochemical processes in an aquifer system.</title>
        <authorList>
            <person name="Anantharaman K."/>
            <person name="Brown C.T."/>
            <person name="Hug L.A."/>
            <person name="Sharon I."/>
            <person name="Castelle C.J."/>
            <person name="Probst A.J."/>
            <person name="Thomas B.C."/>
            <person name="Singh A."/>
            <person name="Wilkins M.J."/>
            <person name="Karaoz U."/>
            <person name="Brodie E.L."/>
            <person name="Williams K.H."/>
            <person name="Hubbard S.S."/>
            <person name="Banfield J.F."/>
        </authorList>
    </citation>
    <scope>NUCLEOTIDE SEQUENCE [LARGE SCALE GENOMIC DNA]</scope>
</reference>
<dbReference type="InterPro" id="IPR000415">
    <property type="entry name" value="Nitroreductase-like"/>
</dbReference>
<dbReference type="Proteomes" id="UP000177027">
    <property type="component" value="Unassembled WGS sequence"/>
</dbReference>
<evidence type="ECO:0000313" key="2">
    <source>
        <dbReference type="Proteomes" id="UP000177027"/>
    </source>
</evidence>
<dbReference type="Gene3D" id="3.40.109.10">
    <property type="entry name" value="NADH Oxidase"/>
    <property type="match status" value="1"/>
</dbReference>
<dbReference type="AlphaFoldDB" id="A0A1F7HD18"/>
<name>A0A1F7HD18_9BACT</name>
<dbReference type="SUPFAM" id="SSF55469">
    <property type="entry name" value="FMN-dependent nitroreductase-like"/>
    <property type="match status" value="1"/>
</dbReference>